<gene>
    <name evidence="2" type="ORF">MNB_SV-9-634</name>
</gene>
<reference evidence="2" key="1">
    <citation type="submission" date="2016-10" db="EMBL/GenBank/DDBJ databases">
        <authorList>
            <person name="de Groot N.N."/>
        </authorList>
    </citation>
    <scope>NUCLEOTIDE SEQUENCE</scope>
</reference>
<dbReference type="AlphaFoldDB" id="A0A1W1C5S1"/>
<evidence type="ECO:0000313" key="2">
    <source>
        <dbReference type="EMBL" id="SFV61085.1"/>
    </source>
</evidence>
<sequence length="345" mass="40731">MAKTIKFNLLLDDNPVRDIKGLQDNFCIDDILEVYENGLLQKWLKVRGFDEHLEKVKNITKDNSIIVQLLKIFDIQKDDAEIRESIYSLEFQENRKKSLQDFNSKNDNLKKRIEEYHNDYEELIKSIIKQKENMAFLKMASKEISDKYFKLFELDYKDSYELYKEKSPFMIYAILMNNRLSFLFMRNNTIKEDLYQNFMLQTKLKSVECSKCKGTGEKTFPNDIERRKALNSNLWANNFSVMNDNTNYIESLNSLKEKQEKALELIKEHTKLIEFKGKTDAYWKDLEIADTKVMILSIPNDTFIRSANDLKQELSANDVNGNFFILDGLAYKSNNSNKSIIYMKV</sequence>
<dbReference type="EMBL" id="FPHG01000045">
    <property type="protein sequence ID" value="SFV61085.1"/>
    <property type="molecule type" value="Genomic_DNA"/>
</dbReference>
<accession>A0A1W1C5S1</accession>
<evidence type="ECO:0000256" key="1">
    <source>
        <dbReference type="SAM" id="Coils"/>
    </source>
</evidence>
<name>A0A1W1C5S1_9ZZZZ</name>
<proteinExistence type="predicted"/>
<protein>
    <submittedName>
        <fullName evidence="2">Uncharacterized protein</fullName>
    </submittedName>
</protein>
<feature type="coiled-coil region" evidence="1">
    <location>
        <begin position="99"/>
        <end position="133"/>
    </location>
</feature>
<keyword evidence="1" id="KW-0175">Coiled coil</keyword>
<organism evidence="2">
    <name type="scientific">hydrothermal vent metagenome</name>
    <dbReference type="NCBI Taxonomy" id="652676"/>
    <lineage>
        <taxon>unclassified sequences</taxon>
        <taxon>metagenomes</taxon>
        <taxon>ecological metagenomes</taxon>
    </lineage>
</organism>